<accession>A0A6A0AEH5</accession>
<dbReference type="Proteomes" id="UP000485058">
    <property type="component" value="Unassembled WGS sequence"/>
</dbReference>
<organism evidence="1 2">
    <name type="scientific">Haematococcus lacustris</name>
    <name type="common">Green alga</name>
    <name type="synonym">Haematococcus pluvialis</name>
    <dbReference type="NCBI Taxonomy" id="44745"/>
    <lineage>
        <taxon>Eukaryota</taxon>
        <taxon>Viridiplantae</taxon>
        <taxon>Chlorophyta</taxon>
        <taxon>core chlorophytes</taxon>
        <taxon>Chlorophyceae</taxon>
        <taxon>CS clade</taxon>
        <taxon>Chlamydomonadales</taxon>
        <taxon>Haematococcaceae</taxon>
        <taxon>Haematococcus</taxon>
    </lineage>
</organism>
<evidence type="ECO:0000313" key="1">
    <source>
        <dbReference type="EMBL" id="GFH30267.1"/>
    </source>
</evidence>
<feature type="non-terminal residue" evidence="1">
    <location>
        <position position="1"/>
    </location>
</feature>
<evidence type="ECO:0000313" key="2">
    <source>
        <dbReference type="Proteomes" id="UP000485058"/>
    </source>
</evidence>
<comment type="caution">
    <text evidence="1">The sequence shown here is derived from an EMBL/GenBank/DDBJ whole genome shotgun (WGS) entry which is preliminary data.</text>
</comment>
<sequence>MGARESLDFLDASTDVGKLLLLSWAVQLQLGGEGAGSIADGWGGEWWGPGRVGSELWAGTGVGLAAGSAAAGCSWGARARAVPGYRLSVLPGVPHTGEVEDELAEPAIRVW</sequence>
<reference evidence="1 2" key="1">
    <citation type="submission" date="2020-02" db="EMBL/GenBank/DDBJ databases">
        <title>Draft genome sequence of Haematococcus lacustris strain NIES-144.</title>
        <authorList>
            <person name="Morimoto D."/>
            <person name="Nakagawa S."/>
            <person name="Yoshida T."/>
            <person name="Sawayama S."/>
        </authorList>
    </citation>
    <scope>NUCLEOTIDE SEQUENCE [LARGE SCALE GENOMIC DNA]</scope>
    <source>
        <strain evidence="1 2">NIES-144</strain>
    </source>
</reference>
<keyword evidence="2" id="KW-1185">Reference proteome</keyword>
<protein>
    <submittedName>
        <fullName evidence="1">Uncharacterized protein</fullName>
    </submittedName>
</protein>
<dbReference type="AlphaFoldDB" id="A0A6A0AEH5"/>
<dbReference type="EMBL" id="BLLF01004802">
    <property type="protein sequence ID" value="GFH30267.1"/>
    <property type="molecule type" value="Genomic_DNA"/>
</dbReference>
<proteinExistence type="predicted"/>
<name>A0A6A0AEH5_HAELA</name>
<gene>
    <name evidence="1" type="ORF">HaLaN_29085</name>
</gene>